<feature type="transmembrane region" description="Helical" evidence="6">
    <location>
        <begin position="109"/>
        <end position="130"/>
    </location>
</feature>
<evidence type="ECO:0000313" key="7">
    <source>
        <dbReference type="EMBL" id="KAA9163597.1"/>
    </source>
</evidence>
<evidence type="ECO:0008006" key="9">
    <source>
        <dbReference type="Google" id="ProtNLM"/>
    </source>
</evidence>
<evidence type="ECO:0000256" key="5">
    <source>
        <dbReference type="ARBA" id="ARBA00023136"/>
    </source>
</evidence>
<gene>
    <name evidence="7" type="ORF">FPZ12_008790</name>
</gene>
<feature type="transmembrane region" description="Helical" evidence="6">
    <location>
        <begin position="210"/>
        <end position="231"/>
    </location>
</feature>
<evidence type="ECO:0000256" key="4">
    <source>
        <dbReference type="ARBA" id="ARBA00022989"/>
    </source>
</evidence>
<name>A0A5N0VB35_9PSEU</name>
<dbReference type="EMBL" id="VMNW02000009">
    <property type="protein sequence ID" value="KAA9163597.1"/>
    <property type="molecule type" value="Genomic_DNA"/>
</dbReference>
<dbReference type="OrthoDB" id="3694936at2"/>
<dbReference type="RefSeq" id="WP_144748330.1">
    <property type="nucleotide sequence ID" value="NZ_VMNW02000009.1"/>
</dbReference>
<feature type="transmembrane region" description="Helical" evidence="6">
    <location>
        <begin position="251"/>
        <end position="272"/>
    </location>
</feature>
<keyword evidence="2" id="KW-1003">Cell membrane</keyword>
<accession>A0A5N0VB35</accession>
<protein>
    <recommendedName>
        <fullName evidence="9">YihY/virulence factor BrkB family protein</fullName>
    </recommendedName>
</protein>
<dbReference type="Pfam" id="PF03631">
    <property type="entry name" value="Virul_fac_BrkB"/>
    <property type="match status" value="1"/>
</dbReference>
<dbReference type="GO" id="GO:0005886">
    <property type="term" value="C:plasma membrane"/>
    <property type="evidence" value="ECO:0007669"/>
    <property type="project" value="UniProtKB-SubCell"/>
</dbReference>
<dbReference type="Proteomes" id="UP000319769">
    <property type="component" value="Unassembled WGS sequence"/>
</dbReference>
<feature type="transmembrane region" description="Helical" evidence="6">
    <location>
        <begin position="151"/>
        <end position="171"/>
    </location>
</feature>
<keyword evidence="4 6" id="KW-1133">Transmembrane helix</keyword>
<evidence type="ECO:0000256" key="3">
    <source>
        <dbReference type="ARBA" id="ARBA00022692"/>
    </source>
</evidence>
<comment type="subcellular location">
    <subcellularLocation>
        <location evidence="1">Cell membrane</location>
        <topology evidence="1">Multi-pass membrane protein</topology>
    </subcellularLocation>
</comment>
<keyword evidence="8" id="KW-1185">Reference proteome</keyword>
<sequence>MASVARARAKAARFAQRTGRGLQAAADRHPVLGTALEVLRRDREVSGRLLSAALAFRLFLWLLPCTLLVVALLGFGAGHERDLAGRAGLSPITGSLLDQVGNQAHESRYVLALLGAASLCVAGFMLGQTFDSLRARVQPGSAPTQTAGRRAVRYSALVLGLTATCLLSPLLRSGAHVPAVLVSVCTLVVFVLLGMVMLRTGDSVSRWEALPGALVFAVGLEGLRLIAAYFLPAKLSRASELYGTLGVAAALLVWLTLISRIVVVAHVLNAVLARPARGRG</sequence>
<evidence type="ECO:0000256" key="2">
    <source>
        <dbReference type="ARBA" id="ARBA00022475"/>
    </source>
</evidence>
<evidence type="ECO:0000256" key="1">
    <source>
        <dbReference type="ARBA" id="ARBA00004651"/>
    </source>
</evidence>
<evidence type="ECO:0000256" key="6">
    <source>
        <dbReference type="SAM" id="Phobius"/>
    </source>
</evidence>
<organism evidence="7 8">
    <name type="scientific">Amycolatopsis acidicola</name>
    <dbReference type="NCBI Taxonomy" id="2596893"/>
    <lineage>
        <taxon>Bacteria</taxon>
        <taxon>Bacillati</taxon>
        <taxon>Actinomycetota</taxon>
        <taxon>Actinomycetes</taxon>
        <taxon>Pseudonocardiales</taxon>
        <taxon>Pseudonocardiaceae</taxon>
        <taxon>Amycolatopsis</taxon>
    </lineage>
</organism>
<proteinExistence type="predicted"/>
<dbReference type="InterPro" id="IPR017039">
    <property type="entry name" value="Virul_fac_BrkB"/>
</dbReference>
<feature type="transmembrane region" description="Helical" evidence="6">
    <location>
        <begin position="177"/>
        <end position="198"/>
    </location>
</feature>
<keyword evidence="5 6" id="KW-0472">Membrane</keyword>
<reference evidence="7" key="1">
    <citation type="submission" date="2019-09" db="EMBL/GenBank/DDBJ databases">
        <authorList>
            <person name="Teo W.F.A."/>
            <person name="Duangmal K."/>
        </authorList>
    </citation>
    <scope>NUCLEOTIDE SEQUENCE [LARGE SCALE GENOMIC DNA]</scope>
    <source>
        <strain evidence="7">K81G1</strain>
    </source>
</reference>
<feature type="transmembrane region" description="Helical" evidence="6">
    <location>
        <begin position="49"/>
        <end position="75"/>
    </location>
</feature>
<keyword evidence="3 6" id="KW-0812">Transmembrane</keyword>
<dbReference type="AlphaFoldDB" id="A0A5N0VB35"/>
<evidence type="ECO:0000313" key="8">
    <source>
        <dbReference type="Proteomes" id="UP000319769"/>
    </source>
</evidence>
<comment type="caution">
    <text evidence="7">The sequence shown here is derived from an EMBL/GenBank/DDBJ whole genome shotgun (WGS) entry which is preliminary data.</text>
</comment>